<accession>A0A5B7JDC9</accession>
<organism evidence="2 3">
    <name type="scientific">Portunus trituberculatus</name>
    <name type="common">Swimming crab</name>
    <name type="synonym">Neptunus trituberculatus</name>
    <dbReference type="NCBI Taxonomy" id="210409"/>
    <lineage>
        <taxon>Eukaryota</taxon>
        <taxon>Metazoa</taxon>
        <taxon>Ecdysozoa</taxon>
        <taxon>Arthropoda</taxon>
        <taxon>Crustacea</taxon>
        <taxon>Multicrustacea</taxon>
        <taxon>Malacostraca</taxon>
        <taxon>Eumalacostraca</taxon>
        <taxon>Eucarida</taxon>
        <taxon>Decapoda</taxon>
        <taxon>Pleocyemata</taxon>
        <taxon>Brachyura</taxon>
        <taxon>Eubrachyura</taxon>
        <taxon>Portunoidea</taxon>
        <taxon>Portunidae</taxon>
        <taxon>Portuninae</taxon>
        <taxon>Portunus</taxon>
    </lineage>
</organism>
<evidence type="ECO:0000313" key="2">
    <source>
        <dbReference type="EMBL" id="MPC92353.1"/>
    </source>
</evidence>
<evidence type="ECO:0000256" key="1">
    <source>
        <dbReference type="SAM" id="MobiDB-lite"/>
    </source>
</evidence>
<dbReference type="EMBL" id="VSRR010090925">
    <property type="protein sequence ID" value="MPC92353.1"/>
    <property type="molecule type" value="Genomic_DNA"/>
</dbReference>
<comment type="caution">
    <text evidence="2">The sequence shown here is derived from an EMBL/GenBank/DDBJ whole genome shotgun (WGS) entry which is preliminary data.</text>
</comment>
<proteinExistence type="predicted"/>
<evidence type="ECO:0000313" key="3">
    <source>
        <dbReference type="Proteomes" id="UP000324222"/>
    </source>
</evidence>
<dbReference type="Proteomes" id="UP000324222">
    <property type="component" value="Unassembled WGS sequence"/>
</dbReference>
<protein>
    <submittedName>
        <fullName evidence="2">Uncharacterized protein</fullName>
    </submittedName>
</protein>
<name>A0A5B7JDC9_PORTR</name>
<feature type="region of interest" description="Disordered" evidence="1">
    <location>
        <begin position="76"/>
        <end position="97"/>
    </location>
</feature>
<gene>
    <name evidence="2" type="ORF">E2C01_087436</name>
</gene>
<keyword evidence="3" id="KW-1185">Reference proteome</keyword>
<reference evidence="2 3" key="1">
    <citation type="submission" date="2019-05" db="EMBL/GenBank/DDBJ databases">
        <title>Another draft genome of Portunus trituberculatus and its Hox gene families provides insights of decapod evolution.</title>
        <authorList>
            <person name="Jeong J.-H."/>
            <person name="Song I."/>
            <person name="Kim S."/>
            <person name="Choi T."/>
            <person name="Kim D."/>
            <person name="Ryu S."/>
            <person name="Kim W."/>
        </authorList>
    </citation>
    <scope>NUCLEOTIDE SEQUENCE [LARGE SCALE GENOMIC DNA]</scope>
    <source>
        <tissue evidence="2">Muscle</tissue>
    </source>
</reference>
<sequence length="97" mass="9651">MKLVPGAGLGVVGDAKSVPGCAVPLSVGAGPWVQGAPLLCRQSVSAAAVYSLHDTPTTTTINLTTTNHPSFLSPLTGARSLPPSPPALPPATLISEV</sequence>
<dbReference type="AlphaFoldDB" id="A0A5B7JDC9"/>